<feature type="transmembrane region" description="Helical" evidence="1">
    <location>
        <begin position="33"/>
        <end position="51"/>
    </location>
</feature>
<evidence type="ECO:0000313" key="2">
    <source>
        <dbReference type="EMBL" id="EOP58531.1"/>
    </source>
</evidence>
<gene>
    <name evidence="2" type="ORF">IGU_01351</name>
</gene>
<feature type="transmembrane region" description="Helical" evidence="1">
    <location>
        <begin position="7"/>
        <end position="27"/>
    </location>
</feature>
<keyword evidence="1" id="KW-0472">Membrane</keyword>
<keyword evidence="1" id="KW-0812">Transmembrane</keyword>
<evidence type="ECO:0000256" key="1">
    <source>
        <dbReference type="SAM" id="Phobius"/>
    </source>
</evidence>
<feature type="transmembrane region" description="Helical" evidence="1">
    <location>
        <begin position="63"/>
        <end position="80"/>
    </location>
</feature>
<protein>
    <submittedName>
        <fullName evidence="2">Uncharacterized protein</fullName>
    </submittedName>
</protein>
<reference evidence="2 3" key="1">
    <citation type="submission" date="2012-12" db="EMBL/GenBank/DDBJ databases">
        <title>The Genome Sequence of Bacillus cereus ISP2954.</title>
        <authorList>
            <consortium name="The Broad Institute Genome Sequencing Platform"/>
            <consortium name="The Broad Institute Genome Sequencing Center for Infectious Disease"/>
            <person name="Feldgarden M."/>
            <person name="Van der Auwera G.A."/>
            <person name="Mahillon J."/>
            <person name="Duprez V."/>
            <person name="Timmery S."/>
            <person name="Mattelet C."/>
            <person name="Dierick K."/>
            <person name="Sun M."/>
            <person name="Yu Z."/>
            <person name="Zhu L."/>
            <person name="Hu X."/>
            <person name="Shank E.B."/>
            <person name="Swiecicka I."/>
            <person name="Hansen B.M."/>
            <person name="Andrup L."/>
            <person name="Walker B."/>
            <person name="Young S.K."/>
            <person name="Zeng Q."/>
            <person name="Gargeya S."/>
            <person name="Fitzgerald M."/>
            <person name="Haas B."/>
            <person name="Abouelleil A."/>
            <person name="Alvarado L."/>
            <person name="Arachchi H.M."/>
            <person name="Berlin A.M."/>
            <person name="Chapman S.B."/>
            <person name="Dewar J."/>
            <person name="Goldberg J."/>
            <person name="Griggs A."/>
            <person name="Gujja S."/>
            <person name="Hansen M."/>
            <person name="Howarth C."/>
            <person name="Imamovic A."/>
            <person name="Larimer J."/>
            <person name="McCowan C."/>
            <person name="Murphy C."/>
            <person name="Neiman D."/>
            <person name="Pearson M."/>
            <person name="Priest M."/>
            <person name="Roberts A."/>
            <person name="Saif S."/>
            <person name="Shea T."/>
            <person name="Sisk P."/>
            <person name="Sykes S."/>
            <person name="Wortman J."/>
            <person name="Nusbaum C."/>
            <person name="Birren B."/>
        </authorList>
    </citation>
    <scope>NUCLEOTIDE SEQUENCE [LARGE SCALE GENOMIC DNA]</scope>
    <source>
        <strain evidence="2 3">ISP2954</strain>
    </source>
</reference>
<dbReference type="EMBL" id="AHEJ01000101">
    <property type="protein sequence ID" value="EOP58531.1"/>
    <property type="molecule type" value="Genomic_DNA"/>
</dbReference>
<dbReference type="RefSeq" id="WP_016097328.1">
    <property type="nucleotide sequence ID" value="NZ_KB976766.1"/>
</dbReference>
<proteinExistence type="predicted"/>
<name>A0A9W5QCK8_BACCE</name>
<dbReference type="Proteomes" id="UP000013989">
    <property type="component" value="Unassembled WGS sequence"/>
</dbReference>
<keyword evidence="1" id="KW-1133">Transmembrane helix</keyword>
<sequence length="81" mass="9295">MEKILLFSIYFLSIFIGTGLIFLWDIVTSPLGYAGIYVAILLINSFAYLFLKNRVNRKQNMQISVIAFLIAVVPIVLLYNY</sequence>
<dbReference type="AlphaFoldDB" id="A0A9W5QCK8"/>
<comment type="caution">
    <text evidence="2">The sequence shown here is derived from an EMBL/GenBank/DDBJ whole genome shotgun (WGS) entry which is preliminary data.</text>
</comment>
<organism evidence="2 3">
    <name type="scientific">Bacillus cereus ISP2954</name>
    <dbReference type="NCBI Taxonomy" id="1053215"/>
    <lineage>
        <taxon>Bacteria</taxon>
        <taxon>Bacillati</taxon>
        <taxon>Bacillota</taxon>
        <taxon>Bacilli</taxon>
        <taxon>Bacillales</taxon>
        <taxon>Bacillaceae</taxon>
        <taxon>Bacillus</taxon>
        <taxon>Bacillus cereus group</taxon>
    </lineage>
</organism>
<accession>A0A9W5QCK8</accession>
<evidence type="ECO:0000313" key="3">
    <source>
        <dbReference type="Proteomes" id="UP000013989"/>
    </source>
</evidence>